<dbReference type="Gene3D" id="1.20.1050.10">
    <property type="match status" value="1"/>
</dbReference>
<accession>A0ABR1RWU7</accession>
<dbReference type="PROSITE" id="PS50405">
    <property type="entry name" value="GST_CTER"/>
    <property type="match status" value="1"/>
</dbReference>
<keyword evidence="4" id="KW-0378">Hydrolase</keyword>
<dbReference type="InterPro" id="IPR040079">
    <property type="entry name" value="Glutathione_S-Trfase"/>
</dbReference>
<dbReference type="InterPro" id="IPR050802">
    <property type="entry name" value="EF-GSTs"/>
</dbReference>
<dbReference type="InterPro" id="IPR004045">
    <property type="entry name" value="Glutathione_S-Trfase_N"/>
</dbReference>
<dbReference type="Proteomes" id="UP001396898">
    <property type="component" value="Unassembled WGS sequence"/>
</dbReference>
<dbReference type="GO" id="GO:0016787">
    <property type="term" value="F:hydrolase activity"/>
    <property type="evidence" value="ECO:0007669"/>
    <property type="project" value="UniProtKB-KW"/>
</dbReference>
<dbReference type="CDD" id="cd03044">
    <property type="entry name" value="GST_N_EF1Bgamma"/>
    <property type="match status" value="1"/>
</dbReference>
<feature type="domain" description="GST N-terminal" evidence="2">
    <location>
        <begin position="5"/>
        <end position="95"/>
    </location>
</feature>
<dbReference type="PROSITE" id="PS50404">
    <property type="entry name" value="GST_NTER"/>
    <property type="match status" value="1"/>
</dbReference>
<organism evidence="4 5">
    <name type="scientific">Apiospora marii</name>
    <dbReference type="NCBI Taxonomy" id="335849"/>
    <lineage>
        <taxon>Eukaryota</taxon>
        <taxon>Fungi</taxon>
        <taxon>Dikarya</taxon>
        <taxon>Ascomycota</taxon>
        <taxon>Pezizomycotina</taxon>
        <taxon>Sordariomycetes</taxon>
        <taxon>Xylariomycetidae</taxon>
        <taxon>Amphisphaeriales</taxon>
        <taxon>Apiosporaceae</taxon>
        <taxon>Apiospora</taxon>
    </lineage>
</organism>
<dbReference type="SUPFAM" id="SSF52833">
    <property type="entry name" value="Thioredoxin-like"/>
    <property type="match status" value="1"/>
</dbReference>
<gene>
    <name evidence="4" type="ORF">PG991_008095</name>
</gene>
<keyword evidence="5" id="KW-1185">Reference proteome</keyword>
<sequence length="237" mass="26058">MAPFGTLYTPKETLHPRARKIFAAAALNGLELEVPADFVTSASSKTPEYLAKFPLGQIPAFEGKAAASSASSAPLLLTESTAIAQYVADSGPRREQLLGCDAATRALNQQWIQFNDLQFEAAAKDLAGWRIGHATYCAEREARAAADVRRWLARYEGHLKEKSGRAWFVNEEAEGPSLADLVVGGTVFILCLVYMDEEMRGGYPNVLRFYEGLSKVTGLGELYTLPLLERRKEPEQE</sequence>
<dbReference type="InterPro" id="IPR036282">
    <property type="entry name" value="Glutathione-S-Trfase_C_sf"/>
</dbReference>
<evidence type="ECO:0000313" key="4">
    <source>
        <dbReference type="EMBL" id="KAK8018905.1"/>
    </source>
</evidence>
<evidence type="ECO:0000313" key="5">
    <source>
        <dbReference type="Proteomes" id="UP001396898"/>
    </source>
</evidence>
<evidence type="ECO:0000259" key="2">
    <source>
        <dbReference type="PROSITE" id="PS50404"/>
    </source>
</evidence>
<comment type="similarity">
    <text evidence="1">Belongs to the GST superfamily.</text>
</comment>
<dbReference type="SFLD" id="SFLDG00358">
    <property type="entry name" value="Main_(cytGST)"/>
    <property type="match status" value="1"/>
</dbReference>
<name>A0ABR1RWU7_9PEZI</name>
<comment type="caution">
    <text evidence="4">The sequence shown here is derived from an EMBL/GenBank/DDBJ whole genome shotgun (WGS) entry which is preliminary data.</text>
</comment>
<proteinExistence type="inferred from homology"/>
<dbReference type="SUPFAM" id="SSF47616">
    <property type="entry name" value="GST C-terminal domain-like"/>
    <property type="match status" value="1"/>
</dbReference>
<dbReference type="PANTHER" id="PTHR43986:SF10">
    <property type="entry name" value="ELONGATION FACTOR EEF-1B GAMMA SUBUNIT, PUTATIVE (AFU_ORTHOLOGUE AFUA_1G17120)-RELATED"/>
    <property type="match status" value="1"/>
</dbReference>
<protein>
    <submittedName>
        <fullName evidence="4">Alpha/beta hydrolase family domain-containing protein</fullName>
    </submittedName>
</protein>
<dbReference type="PANTHER" id="PTHR43986">
    <property type="entry name" value="ELONGATION FACTOR 1-GAMMA"/>
    <property type="match status" value="1"/>
</dbReference>
<dbReference type="InterPro" id="IPR036249">
    <property type="entry name" value="Thioredoxin-like_sf"/>
</dbReference>
<evidence type="ECO:0000256" key="1">
    <source>
        <dbReference type="ARBA" id="ARBA00007409"/>
    </source>
</evidence>
<dbReference type="Pfam" id="PF02798">
    <property type="entry name" value="GST_N"/>
    <property type="match status" value="1"/>
</dbReference>
<dbReference type="SFLD" id="SFLDS00019">
    <property type="entry name" value="Glutathione_Transferase_(cytos"/>
    <property type="match status" value="1"/>
</dbReference>
<evidence type="ECO:0000259" key="3">
    <source>
        <dbReference type="PROSITE" id="PS50405"/>
    </source>
</evidence>
<feature type="domain" description="GST C-terminal" evidence="3">
    <location>
        <begin position="101"/>
        <end position="237"/>
    </location>
</feature>
<reference evidence="4 5" key="1">
    <citation type="submission" date="2023-01" db="EMBL/GenBank/DDBJ databases">
        <title>Analysis of 21 Apiospora genomes using comparative genomics revels a genus with tremendous synthesis potential of carbohydrate active enzymes and secondary metabolites.</title>
        <authorList>
            <person name="Sorensen T."/>
        </authorList>
    </citation>
    <scope>NUCLEOTIDE SEQUENCE [LARGE SCALE GENOMIC DNA]</scope>
    <source>
        <strain evidence="4 5">CBS 20057</strain>
    </source>
</reference>
<dbReference type="Gene3D" id="3.40.30.10">
    <property type="entry name" value="Glutaredoxin"/>
    <property type="match status" value="1"/>
</dbReference>
<dbReference type="InterPro" id="IPR010987">
    <property type="entry name" value="Glutathione-S-Trfase_C-like"/>
</dbReference>
<dbReference type="EMBL" id="JAQQWI010000010">
    <property type="protein sequence ID" value="KAK8018905.1"/>
    <property type="molecule type" value="Genomic_DNA"/>
</dbReference>